<accession>A0ABU8WZ26</accession>
<organism evidence="2 3">
    <name type="scientific">Variovorax rhizosphaerae</name>
    <dbReference type="NCBI Taxonomy" id="1836200"/>
    <lineage>
        <taxon>Bacteria</taxon>
        <taxon>Pseudomonadati</taxon>
        <taxon>Pseudomonadota</taxon>
        <taxon>Betaproteobacteria</taxon>
        <taxon>Burkholderiales</taxon>
        <taxon>Comamonadaceae</taxon>
        <taxon>Variovorax</taxon>
    </lineage>
</organism>
<dbReference type="InterPro" id="IPR002514">
    <property type="entry name" value="Transposase_8"/>
</dbReference>
<dbReference type="EMBL" id="JBBKZT010000073">
    <property type="protein sequence ID" value="MEJ8852810.1"/>
    <property type="molecule type" value="Genomic_DNA"/>
</dbReference>
<dbReference type="Pfam" id="PF01527">
    <property type="entry name" value="HTH_Tnp_1"/>
    <property type="match status" value="1"/>
</dbReference>
<comment type="caution">
    <text evidence="2">The sequence shown here is derived from an EMBL/GenBank/DDBJ whole genome shotgun (WGS) entry which is preliminary data.</text>
</comment>
<feature type="region of interest" description="Disordered" evidence="1">
    <location>
        <begin position="114"/>
        <end position="138"/>
    </location>
</feature>
<dbReference type="InterPro" id="IPR010921">
    <property type="entry name" value="Trp_repressor/repl_initiator"/>
</dbReference>
<evidence type="ECO:0000313" key="3">
    <source>
        <dbReference type="Proteomes" id="UP001385892"/>
    </source>
</evidence>
<dbReference type="RefSeq" id="WP_340348748.1">
    <property type="nucleotide sequence ID" value="NZ_JBBKZT010000073.1"/>
</dbReference>
<evidence type="ECO:0000313" key="2">
    <source>
        <dbReference type="EMBL" id="MEJ8852810.1"/>
    </source>
</evidence>
<gene>
    <name evidence="2" type="ORF">WKW82_39910</name>
</gene>
<protein>
    <submittedName>
        <fullName evidence="2">Transposase</fullName>
    </submittedName>
</protein>
<keyword evidence="3" id="KW-1185">Reference proteome</keyword>
<dbReference type="Proteomes" id="UP001385892">
    <property type="component" value="Unassembled WGS sequence"/>
</dbReference>
<evidence type="ECO:0000256" key="1">
    <source>
        <dbReference type="SAM" id="MobiDB-lite"/>
    </source>
</evidence>
<dbReference type="SUPFAM" id="SSF48295">
    <property type="entry name" value="TrpR-like"/>
    <property type="match status" value="1"/>
</dbReference>
<name>A0ABU8WZ26_9BURK</name>
<reference evidence="2 3" key="1">
    <citation type="submission" date="2024-03" db="EMBL/GenBank/DDBJ databases">
        <title>Novel species of the genus Variovorax.</title>
        <authorList>
            <person name="Liu Q."/>
            <person name="Xin Y.-H."/>
        </authorList>
    </citation>
    <scope>NUCLEOTIDE SEQUENCE [LARGE SCALE GENOMIC DNA]</scope>
    <source>
        <strain evidence="2 3">KACC 18900</strain>
    </source>
</reference>
<proteinExistence type="predicted"/>
<sequence length="138" mass="14798">MHPNSSNRRVHSADFKARVLAECRQPGASVSAVAIAHGLNANVVRKWLTGRGLKRMSAATPAISGVAPALQFVPVAFLCDLVRSATRGDATWSSAQEVVRIRYEWPARLARAPRGSFNSRAGSLAAERGRHPRCGQAA</sequence>